<name>A0ABS1YQU4_9ACTN</name>
<dbReference type="InterPro" id="IPR004211">
    <property type="entry name" value="Endonuclease_7"/>
</dbReference>
<keyword evidence="1" id="KW-0255">Endonuclease</keyword>
<accession>A0ABS1YQU4</accession>
<sequence>MIAVDETKRCRQCGKHRDRGDFVSDGPGARCGPCRHRDRERQRVVEGGVSRIRERSLWSFYRITPEQYDAMRVAQGHRCAICRRHEDELPVGRTGRPRLDGSPPAEAFRLVVDHCHDTKVVRGLLCVACNSAIGQMRDSVDVLAAAIRYLNRDNGHSHEPEREIDMLRRRVTATVRCTKSGCGETAHYEYDSQRDRREADRWRKDHPWRCYRHTNEDEVLSATNAERTTVLTAVKVDYGHGPLPGLSWRAEGASSGGGLVSGPGFKAIASDLPEGARLIVTARIELPEA</sequence>
<dbReference type="EMBL" id="JAEVHL010000330">
    <property type="protein sequence ID" value="MBM0279673.1"/>
    <property type="molecule type" value="Genomic_DNA"/>
</dbReference>
<dbReference type="Proteomes" id="UP000622245">
    <property type="component" value="Unassembled WGS sequence"/>
</dbReference>
<dbReference type="InterPro" id="IPR038563">
    <property type="entry name" value="Endonuclease_7_sf"/>
</dbReference>
<comment type="caution">
    <text evidence="1">The sequence shown here is derived from an EMBL/GenBank/DDBJ whole genome shotgun (WGS) entry which is preliminary data.</text>
</comment>
<keyword evidence="1" id="KW-0378">Hydrolase</keyword>
<organism evidence="1 2">
    <name type="scientific">Micromonospora tarensis</name>
    <dbReference type="NCBI Taxonomy" id="2806100"/>
    <lineage>
        <taxon>Bacteria</taxon>
        <taxon>Bacillati</taxon>
        <taxon>Actinomycetota</taxon>
        <taxon>Actinomycetes</taxon>
        <taxon>Micromonosporales</taxon>
        <taxon>Micromonosporaceae</taxon>
        <taxon>Micromonospora</taxon>
    </lineage>
</organism>
<keyword evidence="1" id="KW-0540">Nuclease</keyword>
<dbReference type="GO" id="GO:0004519">
    <property type="term" value="F:endonuclease activity"/>
    <property type="evidence" value="ECO:0007669"/>
    <property type="project" value="UniProtKB-KW"/>
</dbReference>
<proteinExistence type="predicted"/>
<dbReference type="RefSeq" id="WP_203151966.1">
    <property type="nucleotide sequence ID" value="NZ_JAEVHL010000330.1"/>
</dbReference>
<gene>
    <name evidence="1" type="ORF">JM949_32940</name>
</gene>
<dbReference type="SUPFAM" id="SSF54060">
    <property type="entry name" value="His-Me finger endonucleases"/>
    <property type="match status" value="1"/>
</dbReference>
<dbReference type="Gene3D" id="3.40.1800.10">
    <property type="entry name" value="His-Me finger endonucleases"/>
    <property type="match status" value="1"/>
</dbReference>
<reference evidence="1 2" key="1">
    <citation type="submission" date="2021-01" db="EMBL/GenBank/DDBJ databases">
        <title>Draft genome sequence of Micromonospora sp. strain STR1s_6.</title>
        <authorList>
            <person name="Karlyshev A."/>
            <person name="Jawad R."/>
        </authorList>
    </citation>
    <scope>NUCLEOTIDE SEQUENCE [LARGE SCALE GENOMIC DNA]</scope>
    <source>
        <strain evidence="1 2">STR1S-6</strain>
    </source>
</reference>
<protein>
    <submittedName>
        <fullName evidence="1">Endonuclease VII domain-containing protein</fullName>
    </submittedName>
</protein>
<dbReference type="InterPro" id="IPR044925">
    <property type="entry name" value="His-Me_finger_sf"/>
</dbReference>
<keyword evidence="2" id="KW-1185">Reference proteome</keyword>
<evidence type="ECO:0000313" key="1">
    <source>
        <dbReference type="EMBL" id="MBM0279673.1"/>
    </source>
</evidence>
<evidence type="ECO:0000313" key="2">
    <source>
        <dbReference type="Proteomes" id="UP000622245"/>
    </source>
</evidence>
<dbReference type="Pfam" id="PF02945">
    <property type="entry name" value="Endonuclease_7"/>
    <property type="match status" value="1"/>
</dbReference>